<keyword evidence="3" id="KW-1185">Reference proteome</keyword>
<accession>A0A6A5XC69</accession>
<feature type="compositionally biased region" description="Low complexity" evidence="1">
    <location>
        <begin position="44"/>
        <end position="57"/>
    </location>
</feature>
<gene>
    <name evidence="2" type="ORF">BU24DRAFT_454757</name>
</gene>
<evidence type="ECO:0000313" key="2">
    <source>
        <dbReference type="EMBL" id="KAF2010374.1"/>
    </source>
</evidence>
<evidence type="ECO:0000313" key="3">
    <source>
        <dbReference type="Proteomes" id="UP000799778"/>
    </source>
</evidence>
<feature type="region of interest" description="Disordered" evidence="1">
    <location>
        <begin position="30"/>
        <end position="72"/>
    </location>
</feature>
<dbReference type="RefSeq" id="XP_033378713.1">
    <property type="nucleotide sequence ID" value="XM_033531336.1"/>
</dbReference>
<reference evidence="2" key="1">
    <citation type="journal article" date="2020" name="Stud. Mycol.">
        <title>101 Dothideomycetes genomes: a test case for predicting lifestyles and emergence of pathogens.</title>
        <authorList>
            <person name="Haridas S."/>
            <person name="Albert R."/>
            <person name="Binder M."/>
            <person name="Bloem J."/>
            <person name="Labutti K."/>
            <person name="Salamov A."/>
            <person name="Andreopoulos B."/>
            <person name="Baker S."/>
            <person name="Barry K."/>
            <person name="Bills G."/>
            <person name="Bluhm B."/>
            <person name="Cannon C."/>
            <person name="Castanera R."/>
            <person name="Culley D."/>
            <person name="Daum C."/>
            <person name="Ezra D."/>
            <person name="Gonzalez J."/>
            <person name="Henrissat B."/>
            <person name="Kuo A."/>
            <person name="Liang C."/>
            <person name="Lipzen A."/>
            <person name="Lutzoni F."/>
            <person name="Magnuson J."/>
            <person name="Mondo S."/>
            <person name="Nolan M."/>
            <person name="Ohm R."/>
            <person name="Pangilinan J."/>
            <person name="Park H.-J."/>
            <person name="Ramirez L."/>
            <person name="Alfaro M."/>
            <person name="Sun H."/>
            <person name="Tritt A."/>
            <person name="Yoshinaga Y."/>
            <person name="Zwiers L.-H."/>
            <person name="Turgeon B."/>
            <person name="Goodwin S."/>
            <person name="Spatafora J."/>
            <person name="Crous P."/>
            <person name="Grigoriev I."/>
        </authorList>
    </citation>
    <scope>NUCLEOTIDE SEQUENCE</scope>
    <source>
        <strain evidence="2">CBS 175.79</strain>
    </source>
</reference>
<dbReference type="OrthoDB" id="5421765at2759"/>
<evidence type="ECO:0000256" key="1">
    <source>
        <dbReference type="SAM" id="MobiDB-lite"/>
    </source>
</evidence>
<dbReference type="AlphaFoldDB" id="A0A6A5XC69"/>
<dbReference type="GeneID" id="54288733"/>
<dbReference type="Proteomes" id="UP000799778">
    <property type="component" value="Unassembled WGS sequence"/>
</dbReference>
<protein>
    <submittedName>
        <fullName evidence="2">Uncharacterized protein</fullName>
    </submittedName>
</protein>
<name>A0A6A5XC69_9PLEO</name>
<sequence length="357" mass="39687">MGEVAVSSITAHFEPGAHKSYRMPPLLSKLIPRKSSTDGERRFSTMTSSEPSSSPSECAHEPIRPPGNPRSLEGLSDEDIEVQFAGVYQAIVTHVHKFYTTAPLEKGAYQSAIEHATTGLGISWRQLLPLLNDPKTRLGTLTLCIAWAILSRSLLLKLGLSGIPGSSFLPPEIVECFQSFSVGKGAIVSGGDEKCQCHLDLGLISRWKQITAELLRETYVEDAFSHFDSRTINIERGVNDLYSLLRAYSDTSKDAIDARTTDLRNVLKQGARFAFTLFGTPTFWQFDWKAPNEPDEKTSDTYDEWHPVPRRPAERELTPEDIVIWPSLVRAMDNEGHYVENSGGPGIGKKIHLSQFQ</sequence>
<proteinExistence type="predicted"/>
<organism evidence="2 3">
    <name type="scientific">Aaosphaeria arxii CBS 175.79</name>
    <dbReference type="NCBI Taxonomy" id="1450172"/>
    <lineage>
        <taxon>Eukaryota</taxon>
        <taxon>Fungi</taxon>
        <taxon>Dikarya</taxon>
        <taxon>Ascomycota</taxon>
        <taxon>Pezizomycotina</taxon>
        <taxon>Dothideomycetes</taxon>
        <taxon>Pleosporomycetidae</taxon>
        <taxon>Pleosporales</taxon>
        <taxon>Pleosporales incertae sedis</taxon>
        <taxon>Aaosphaeria</taxon>
    </lineage>
</organism>
<dbReference type="EMBL" id="ML978076">
    <property type="protein sequence ID" value="KAF2010374.1"/>
    <property type="molecule type" value="Genomic_DNA"/>
</dbReference>